<feature type="binding site" evidence="9">
    <location>
        <position position="205"/>
    </location>
    <ligand>
        <name>[4Fe-4S] cluster</name>
        <dbReference type="ChEBI" id="CHEBI:49883"/>
        <label>1</label>
    </ligand>
</feature>
<dbReference type="SUPFAM" id="SSF46548">
    <property type="entry name" value="alpha-helical ferredoxin"/>
    <property type="match status" value="1"/>
</dbReference>
<feature type="binding site" evidence="9">
    <location>
        <position position="199"/>
    </location>
    <ligand>
        <name>[4Fe-4S] cluster</name>
        <dbReference type="ChEBI" id="CHEBI:49883"/>
        <label>1</label>
    </ligand>
</feature>
<keyword evidence="5 9" id="KW-0671">Queuosine biosynthesis</keyword>
<feature type="binding site" evidence="9">
    <location>
        <position position="68"/>
    </location>
    <ligand>
        <name>cob(II)alamin</name>
        <dbReference type="ChEBI" id="CHEBI:16304"/>
    </ligand>
</feature>
<dbReference type="SUPFAM" id="SSF48371">
    <property type="entry name" value="ARM repeat"/>
    <property type="match status" value="1"/>
</dbReference>
<evidence type="ECO:0000259" key="10">
    <source>
        <dbReference type="PROSITE" id="PS51379"/>
    </source>
</evidence>
<dbReference type="GO" id="GO:0046872">
    <property type="term" value="F:metal ion binding"/>
    <property type="evidence" value="ECO:0007669"/>
    <property type="project" value="UniProtKB-KW"/>
</dbReference>
<feature type="binding site" evidence="9">
    <location>
        <position position="234"/>
    </location>
    <ligand>
        <name>tRNA</name>
        <dbReference type="ChEBI" id="CHEBI:17843"/>
    </ligand>
</feature>
<keyword evidence="9" id="KW-0170">Cobalt</keyword>
<dbReference type="PANTHER" id="PTHR30002:SF4">
    <property type="entry name" value="EPOXYQUEUOSINE REDUCTASE"/>
    <property type="match status" value="1"/>
</dbReference>
<dbReference type="NCBIfam" id="TIGR00276">
    <property type="entry name" value="tRNA epoxyqueuosine(34) reductase QueG"/>
    <property type="match status" value="1"/>
</dbReference>
<feature type="binding site" evidence="9">
    <location>
        <position position="145"/>
    </location>
    <ligand>
        <name>cob(II)alamin</name>
        <dbReference type="ChEBI" id="CHEBI:16304"/>
    </ligand>
</feature>
<reference evidence="11 12" key="1">
    <citation type="journal article" date="2017" name="Int. J. Syst. Evol. Microbiol.">
        <title>Roseitalea porphyridii gen. nov., sp. nov., isolated from a red alga, and reclassification of Hoeflea suaedae Chung et al. 2013 as Pseudohoeflea suaedae gen. nov., comb. nov.</title>
        <authorList>
            <person name="Hyeon J.W."/>
            <person name="Jeong S.E."/>
            <person name="Baek K."/>
            <person name="Jeon C.O."/>
        </authorList>
    </citation>
    <scope>NUCLEOTIDE SEQUENCE [LARGE SCALE GENOMIC DNA]</scope>
    <source>
        <strain evidence="11 12">MA7-20</strain>
    </source>
</reference>
<dbReference type="InterPro" id="IPR004453">
    <property type="entry name" value="QueG"/>
</dbReference>
<dbReference type="PANTHER" id="PTHR30002">
    <property type="entry name" value="EPOXYQUEUOSINE REDUCTASE"/>
    <property type="match status" value="1"/>
</dbReference>
<dbReference type="InterPro" id="IPR011989">
    <property type="entry name" value="ARM-like"/>
</dbReference>
<feature type="binding site" evidence="9">
    <location>
        <position position="225"/>
    </location>
    <ligand>
        <name>[4Fe-4S] cluster</name>
        <dbReference type="ChEBI" id="CHEBI:49883"/>
        <label>2</label>
    </ligand>
</feature>
<feature type="active site" description="Proton donor" evidence="9">
    <location>
        <position position="145"/>
    </location>
</feature>
<comment type="function">
    <text evidence="9">Catalyzes the conversion of epoxyqueuosine (oQ) to queuosine (Q), which is a hypermodified base found in the wobble positions of tRNA(Asp), tRNA(Asn), tRNA(His) and tRNA(Tyr).</text>
</comment>
<keyword evidence="3 9" id="KW-0819">tRNA processing</keyword>
<comment type="cofactor">
    <cofactor evidence="9">
        <name>cob(II)alamin</name>
        <dbReference type="ChEBI" id="CHEBI:16304"/>
    </cofactor>
</comment>
<evidence type="ECO:0000256" key="2">
    <source>
        <dbReference type="ARBA" id="ARBA00022490"/>
    </source>
</evidence>
<dbReference type="KEGG" id="rpod:E0E05_01080"/>
<dbReference type="PROSITE" id="PS00198">
    <property type="entry name" value="4FE4S_FER_1"/>
    <property type="match status" value="1"/>
</dbReference>
<comment type="subcellular location">
    <subcellularLocation>
        <location evidence="9">Cytoplasm</location>
    </subcellularLocation>
</comment>
<accession>A0A4V1A3J2</accession>
<keyword evidence="7 9" id="KW-0408">Iron</keyword>
<evidence type="ECO:0000256" key="7">
    <source>
        <dbReference type="ARBA" id="ARBA00023004"/>
    </source>
</evidence>
<keyword evidence="1 9" id="KW-0004">4Fe-4S</keyword>
<feature type="binding site" evidence="9">
    <location>
        <position position="227"/>
    </location>
    <ligand>
        <name>cob(II)alamin</name>
        <dbReference type="ChEBI" id="CHEBI:16304"/>
    </ligand>
</feature>
<dbReference type="InterPro" id="IPR016024">
    <property type="entry name" value="ARM-type_fold"/>
</dbReference>
<evidence type="ECO:0000313" key="12">
    <source>
        <dbReference type="Proteomes" id="UP000293719"/>
    </source>
</evidence>
<dbReference type="GO" id="GO:0052693">
    <property type="term" value="F:epoxyqueuosine reductase activity"/>
    <property type="evidence" value="ECO:0007669"/>
    <property type="project" value="UniProtKB-UniRule"/>
</dbReference>
<dbReference type="GO" id="GO:0031419">
    <property type="term" value="F:cobalamin binding"/>
    <property type="evidence" value="ECO:0007669"/>
    <property type="project" value="UniProtKB-KW"/>
</dbReference>
<feature type="binding site" evidence="9">
    <location>
        <position position="169"/>
    </location>
    <ligand>
        <name>cob(II)alamin</name>
        <dbReference type="ChEBI" id="CHEBI:16304"/>
    </ligand>
</feature>
<sequence length="386" mass="42461">MPHAVRQRPTDAEIARDALERDLKTLGFDAVGFAPADGIDRAAEGLARFLAEGRHGMMGWMEETRARRADPQTLWPAARTAIMVAMNYGPGDDYDPLAALDRPDRATISCYAHNRDYHDVIKGRLKQAAGRFAAKTGADVKVFVDTAPLMEKPLAERAGLGWQGKHTNLLSRELGSWFFLGSILTDMVLPTDAPETDHCGSCRACLDICPTDAFPAPYQLDARRCISYLTIEHKGPIPHPFREPIGNRIYGCDDCLAVCPWNKFARTAREAKLRARDDMISPPLAELLDLDDAAFRVRFSGSPIKRIGRARFVRNCLIAAGNSGAPALIGPVEALLDDVEPVVRGAAVWALGRLAPDRIADARAARYGREPDISVREEWDRIDGGH</sequence>
<comment type="similarity">
    <text evidence="9">Belongs to the QueG family.</text>
</comment>
<feature type="binding site" evidence="9">
    <location>
        <position position="180"/>
    </location>
    <ligand>
        <name>cob(II)alamin</name>
        <dbReference type="ChEBI" id="CHEBI:16304"/>
    </ligand>
</feature>
<dbReference type="GeneID" id="90765874"/>
<keyword evidence="2 9" id="KW-0963">Cytoplasm</keyword>
<protein>
    <recommendedName>
        <fullName evidence="9">Epoxyqueuosine reductase</fullName>
        <ecNumber evidence="9">1.17.99.6</ecNumber>
    </recommendedName>
    <alternativeName>
        <fullName evidence="9">Queuosine biosynthesis protein QueG</fullName>
    </alternativeName>
</protein>
<comment type="catalytic activity">
    <reaction evidence="9">
        <text>epoxyqueuosine(34) in tRNA + AH2 = queuosine(34) in tRNA + A + H2O</text>
        <dbReference type="Rhea" id="RHEA:32159"/>
        <dbReference type="Rhea" id="RHEA-COMP:18571"/>
        <dbReference type="Rhea" id="RHEA-COMP:18582"/>
        <dbReference type="ChEBI" id="CHEBI:13193"/>
        <dbReference type="ChEBI" id="CHEBI:15377"/>
        <dbReference type="ChEBI" id="CHEBI:17499"/>
        <dbReference type="ChEBI" id="CHEBI:194431"/>
        <dbReference type="ChEBI" id="CHEBI:194443"/>
        <dbReference type="EC" id="1.17.99.6"/>
    </reaction>
</comment>
<keyword evidence="4 9" id="KW-0479">Metal-binding</keyword>
<comment type="caution">
    <text evidence="9">Lacks conserved residue(s) required for the propagation of feature annotation.</text>
</comment>
<evidence type="ECO:0000256" key="8">
    <source>
        <dbReference type="ARBA" id="ARBA00023014"/>
    </source>
</evidence>
<evidence type="ECO:0000256" key="5">
    <source>
        <dbReference type="ARBA" id="ARBA00022785"/>
    </source>
</evidence>
<proteinExistence type="inferred from homology"/>
<name>A0A4V1A3J2_9HYPH</name>
<keyword evidence="12" id="KW-1185">Reference proteome</keyword>
<dbReference type="RefSeq" id="WP_131615009.1">
    <property type="nucleotide sequence ID" value="NZ_CP036532.1"/>
</dbReference>
<dbReference type="GO" id="GO:0008616">
    <property type="term" value="P:tRNA queuosine(34) biosynthetic process"/>
    <property type="evidence" value="ECO:0007669"/>
    <property type="project" value="UniProtKB-UniRule"/>
</dbReference>
<comment type="pathway">
    <text evidence="9">tRNA modification; tRNA-queuosine biosynthesis.</text>
</comment>
<keyword evidence="9" id="KW-0846">Cobalamin</keyword>
<feature type="binding site" evidence="9">
    <location>
        <position position="259"/>
    </location>
    <ligand>
        <name>[4Fe-4S] cluster</name>
        <dbReference type="ChEBI" id="CHEBI:49883"/>
        <label>1</label>
    </ligand>
</feature>
<feature type="binding site" evidence="9">
    <location>
        <begin position="252"/>
        <end position="253"/>
    </location>
    <ligand>
        <name>cob(II)alamin</name>
        <dbReference type="ChEBI" id="CHEBI:16304"/>
    </ligand>
</feature>
<dbReference type="InterPro" id="IPR013542">
    <property type="entry name" value="QueG_DUF1730"/>
</dbReference>
<evidence type="ECO:0000313" key="11">
    <source>
        <dbReference type="EMBL" id="QBK29308.1"/>
    </source>
</evidence>
<comment type="subunit">
    <text evidence="9">Monomer.</text>
</comment>
<dbReference type="Pfam" id="PF13484">
    <property type="entry name" value="Fer4_16"/>
    <property type="match status" value="1"/>
</dbReference>
<keyword evidence="6 9" id="KW-0560">Oxidoreductase</keyword>
<evidence type="ECO:0000256" key="4">
    <source>
        <dbReference type="ARBA" id="ARBA00022723"/>
    </source>
</evidence>
<dbReference type="UniPathway" id="UPA00392"/>
<feature type="binding site" evidence="9">
    <location>
        <position position="252"/>
    </location>
    <ligand>
        <name>[4Fe-4S] cluster</name>
        <dbReference type="ChEBI" id="CHEBI:49883"/>
        <label>2</label>
    </ligand>
</feature>
<dbReference type="HAMAP" id="MF_00916">
    <property type="entry name" value="QueG"/>
    <property type="match status" value="1"/>
</dbReference>
<evidence type="ECO:0000256" key="1">
    <source>
        <dbReference type="ARBA" id="ARBA00022485"/>
    </source>
</evidence>
<dbReference type="Gene3D" id="1.25.10.10">
    <property type="entry name" value="Leucine-rich Repeat Variant"/>
    <property type="match status" value="1"/>
</dbReference>
<dbReference type="InterPro" id="IPR017900">
    <property type="entry name" value="4Fe4S_Fe_S_CS"/>
</dbReference>
<dbReference type="AlphaFoldDB" id="A0A4V1A3J2"/>
<keyword evidence="8 9" id="KW-0411">Iron-sulfur</keyword>
<evidence type="ECO:0000256" key="3">
    <source>
        <dbReference type="ARBA" id="ARBA00022694"/>
    </source>
</evidence>
<comment type="cofactor">
    <cofactor evidence="9">
        <name>[4Fe-4S] cluster</name>
        <dbReference type="ChEBI" id="CHEBI:49883"/>
    </cofactor>
    <text evidence="9">Binds 2 [4Fe-4S] clusters per monomer.</text>
</comment>
<dbReference type="OrthoDB" id="9784571at2"/>
<dbReference type="GO" id="GO:0051539">
    <property type="term" value="F:4 iron, 4 sulfur cluster binding"/>
    <property type="evidence" value="ECO:0007669"/>
    <property type="project" value="UniProtKB-KW"/>
</dbReference>
<dbReference type="Pfam" id="PF08331">
    <property type="entry name" value="QueG_DUF1730"/>
    <property type="match status" value="1"/>
</dbReference>
<feature type="binding site" evidence="9">
    <location>
        <position position="209"/>
    </location>
    <ligand>
        <name>[4Fe-4S] cluster</name>
        <dbReference type="ChEBI" id="CHEBI:49883"/>
        <label>2</label>
    </ligand>
</feature>
<organism evidence="11 12">
    <name type="scientific">Roseitalea porphyridii</name>
    <dbReference type="NCBI Taxonomy" id="1852022"/>
    <lineage>
        <taxon>Bacteria</taxon>
        <taxon>Pseudomonadati</taxon>
        <taxon>Pseudomonadota</taxon>
        <taxon>Alphaproteobacteria</taxon>
        <taxon>Hyphomicrobiales</taxon>
        <taxon>Ahrensiaceae</taxon>
        <taxon>Roseitalea</taxon>
    </lineage>
</organism>
<dbReference type="Gene3D" id="3.30.70.20">
    <property type="match status" value="1"/>
</dbReference>
<dbReference type="Proteomes" id="UP000293719">
    <property type="component" value="Chromosome"/>
</dbReference>
<dbReference type="PROSITE" id="PS51379">
    <property type="entry name" value="4FE4S_FER_2"/>
    <property type="match status" value="1"/>
</dbReference>
<dbReference type="EMBL" id="CP036532">
    <property type="protein sequence ID" value="QBK29308.1"/>
    <property type="molecule type" value="Genomic_DNA"/>
</dbReference>
<evidence type="ECO:0000256" key="9">
    <source>
        <dbReference type="HAMAP-Rule" id="MF_00916"/>
    </source>
</evidence>
<gene>
    <name evidence="9 11" type="primary">queG</name>
    <name evidence="11" type="ORF">E0E05_01080</name>
</gene>
<dbReference type="InterPro" id="IPR017896">
    <property type="entry name" value="4Fe4S_Fe-S-bd"/>
</dbReference>
<dbReference type="GO" id="GO:0005737">
    <property type="term" value="C:cytoplasm"/>
    <property type="evidence" value="ECO:0007669"/>
    <property type="project" value="UniProtKB-SubCell"/>
</dbReference>
<feature type="binding site" evidence="9">
    <location>
        <position position="255"/>
    </location>
    <ligand>
        <name>[4Fe-4S] cluster</name>
        <dbReference type="ChEBI" id="CHEBI:49883"/>
        <label>2</label>
    </ligand>
</feature>
<evidence type="ECO:0000256" key="6">
    <source>
        <dbReference type="ARBA" id="ARBA00023002"/>
    </source>
</evidence>
<feature type="binding site" evidence="9">
    <location>
        <position position="202"/>
    </location>
    <ligand>
        <name>[4Fe-4S] cluster</name>
        <dbReference type="ChEBI" id="CHEBI:49883"/>
        <label>1</label>
    </ligand>
</feature>
<feature type="domain" description="4Fe-4S ferredoxin-type" evidence="10">
    <location>
        <begin position="190"/>
        <end position="219"/>
    </location>
</feature>
<dbReference type="EC" id="1.17.99.6" evidence="9"/>